<dbReference type="AlphaFoldDB" id="A0A8J2FNQ1"/>
<dbReference type="EMBL" id="CAJNOB010000014">
    <property type="protein sequence ID" value="CAF0697328.1"/>
    <property type="molecule type" value="Genomic_DNA"/>
</dbReference>
<reference evidence="1" key="1">
    <citation type="submission" date="2021-02" db="EMBL/GenBank/DDBJ databases">
        <authorList>
            <person name="Cremers G."/>
            <person name="Picone N."/>
        </authorList>
    </citation>
    <scope>NUCLEOTIDE SEQUENCE</scope>
    <source>
        <strain evidence="1">PQ17</strain>
    </source>
</reference>
<dbReference type="Proteomes" id="UP000663859">
    <property type="component" value="Unassembled WGS sequence"/>
</dbReference>
<name>A0A8J2FNQ1_9BACT</name>
<protein>
    <submittedName>
        <fullName evidence="1">Uncharacterized protein</fullName>
    </submittedName>
</protein>
<comment type="caution">
    <text evidence="1">The sequence shown here is derived from an EMBL/GenBank/DDBJ whole genome shotgun (WGS) entry which is preliminary data.</text>
</comment>
<organism evidence="1 2">
    <name type="scientific">Candidatus Methylacidithermus pantelleriae</name>
    <dbReference type="NCBI Taxonomy" id="2744239"/>
    <lineage>
        <taxon>Bacteria</taxon>
        <taxon>Pseudomonadati</taxon>
        <taxon>Verrucomicrobiota</taxon>
        <taxon>Methylacidiphilae</taxon>
        <taxon>Methylacidiphilales</taxon>
        <taxon>Methylacidiphilaceae</taxon>
        <taxon>Candidatus Methylacidithermus</taxon>
    </lineage>
</organism>
<gene>
    <name evidence="1" type="ORF">MPNT_210048</name>
</gene>
<sequence length="190" mass="21461">MCLSIWPYLQVLSGWSVLTRPRSIQRHARISRIGAFGRNCGRIISRSKLLTRLRSLLQRAPEPPSLPEVLDCPSLFDTFRSFPRFHLELRAISLPSPFLPAFWFLWTYFRVLPDLAFASIGQQSVRLVLTQTPAKMVFPSLCLVLRMPTLARYPGSPPNPSHGFFLPSKTFALASPAQNTAPALPVSMLW</sequence>
<keyword evidence="2" id="KW-1185">Reference proteome</keyword>
<proteinExistence type="predicted"/>
<evidence type="ECO:0000313" key="1">
    <source>
        <dbReference type="EMBL" id="CAF0697328.1"/>
    </source>
</evidence>
<evidence type="ECO:0000313" key="2">
    <source>
        <dbReference type="Proteomes" id="UP000663859"/>
    </source>
</evidence>
<accession>A0A8J2FNQ1</accession>